<protein>
    <submittedName>
        <fullName evidence="2">Glycosyltransferase</fullName>
    </submittedName>
</protein>
<keyword evidence="2" id="KW-0808">Transferase</keyword>
<dbReference type="RefSeq" id="WP_039753651.1">
    <property type="nucleotide sequence ID" value="NZ_JTCM02000007.1"/>
</dbReference>
<name>A0A846H698_9CYAN</name>
<dbReference type="PANTHER" id="PTHR22916">
    <property type="entry name" value="GLYCOSYLTRANSFERASE"/>
    <property type="match status" value="1"/>
</dbReference>
<dbReference type="Pfam" id="PF00535">
    <property type="entry name" value="Glycos_transf_2"/>
    <property type="match status" value="1"/>
</dbReference>
<dbReference type="Gene3D" id="3.90.550.10">
    <property type="entry name" value="Spore Coat Polysaccharide Biosynthesis Protein SpsA, Chain A"/>
    <property type="match status" value="1"/>
</dbReference>
<reference evidence="2 3" key="1">
    <citation type="journal article" date="2015" name="Genome Announc.">
        <title>Draft Genome Sequence of Cyanobacterium Hassallia byssoidea Strain VB512170, Isolated from Monuments in India.</title>
        <authorList>
            <person name="Singh D."/>
            <person name="Chandrababunaidu M.M."/>
            <person name="Panda A."/>
            <person name="Sen D."/>
            <person name="Bhattacharyya S."/>
            <person name="Adhikary S.P."/>
            <person name="Tripathy S."/>
        </authorList>
    </citation>
    <scope>NUCLEOTIDE SEQUENCE [LARGE SCALE GENOMIC DNA]</scope>
    <source>
        <strain evidence="2 3">VB512170</strain>
    </source>
</reference>
<dbReference type="PANTHER" id="PTHR22916:SF3">
    <property type="entry name" value="UDP-GLCNAC:BETAGAL BETA-1,3-N-ACETYLGLUCOSAMINYLTRANSFERASE-LIKE PROTEIN 1"/>
    <property type="match status" value="1"/>
</dbReference>
<evidence type="ECO:0000259" key="1">
    <source>
        <dbReference type="Pfam" id="PF00535"/>
    </source>
</evidence>
<gene>
    <name evidence="2" type="ORF">PI95_005760</name>
</gene>
<dbReference type="InterPro" id="IPR029044">
    <property type="entry name" value="Nucleotide-diphossugar_trans"/>
</dbReference>
<dbReference type="Proteomes" id="UP000031549">
    <property type="component" value="Unassembled WGS sequence"/>
</dbReference>
<comment type="caution">
    <text evidence="2">The sequence shown here is derived from an EMBL/GenBank/DDBJ whole genome shotgun (WGS) entry which is preliminary data.</text>
</comment>
<feature type="domain" description="Glycosyltransferase 2-like" evidence="1">
    <location>
        <begin position="6"/>
        <end position="119"/>
    </location>
</feature>
<accession>A0A846H698</accession>
<dbReference type="AlphaFoldDB" id="A0A846H698"/>
<dbReference type="EMBL" id="JTCM02000007">
    <property type="protein sequence ID" value="NEU72091.1"/>
    <property type="molecule type" value="Genomic_DNA"/>
</dbReference>
<proteinExistence type="predicted"/>
<dbReference type="GO" id="GO:0016758">
    <property type="term" value="F:hexosyltransferase activity"/>
    <property type="evidence" value="ECO:0007669"/>
    <property type="project" value="UniProtKB-ARBA"/>
</dbReference>
<dbReference type="InterPro" id="IPR001173">
    <property type="entry name" value="Glyco_trans_2-like"/>
</dbReference>
<dbReference type="SUPFAM" id="SSF53448">
    <property type="entry name" value="Nucleotide-diphospho-sugar transferases"/>
    <property type="match status" value="1"/>
</dbReference>
<evidence type="ECO:0000313" key="2">
    <source>
        <dbReference type="EMBL" id="NEU72091.1"/>
    </source>
</evidence>
<organism evidence="2 3">
    <name type="scientific">Hassallia byssoidea VB512170</name>
    <dbReference type="NCBI Taxonomy" id="1304833"/>
    <lineage>
        <taxon>Bacteria</taxon>
        <taxon>Bacillati</taxon>
        <taxon>Cyanobacteriota</taxon>
        <taxon>Cyanophyceae</taxon>
        <taxon>Nostocales</taxon>
        <taxon>Tolypothrichaceae</taxon>
        <taxon>Hassallia</taxon>
    </lineage>
</organism>
<sequence length="332" mass="38541">MEKLVSVIIPCFNAERWIAEAIDSCLRQTYPNIEIIVIDDGSTDKSLEIIKSYGNKIIWESLPHQGGNHARNRAFVLSRGDYIQYLDADDYILPEKIERQVRFLEETGADVVYGDWRHQHHYNGRSFLDKIQVSKAQVDILESLLTNWWTAVASLLYKRSAVINSGGWDESFLAAQDRDFFISVVINDAKVVYQPGCYSVYRRYGNVTVSSWSVSLWVKSHYLVLEKAEKKLLNLKKLSLKYRYALAKSYFDLARESLFFDYSQYLRYLEKALTIFPDFKGNSTKAVYKFAQNICGFRRAERIACRIFFVRRIVNSISDRLFDTKGKFGVTP</sequence>
<evidence type="ECO:0000313" key="3">
    <source>
        <dbReference type="Proteomes" id="UP000031549"/>
    </source>
</evidence>
<keyword evidence="3" id="KW-1185">Reference proteome</keyword>